<gene>
    <name evidence="2" type="ORF">PBS003_LOCUS5780</name>
</gene>
<evidence type="ECO:0000313" key="2">
    <source>
        <dbReference type="EMBL" id="CAH0479115.1"/>
    </source>
</evidence>
<feature type="region of interest" description="Disordered" evidence="1">
    <location>
        <begin position="57"/>
        <end position="76"/>
    </location>
</feature>
<dbReference type="Proteomes" id="UP001160483">
    <property type="component" value="Unassembled WGS sequence"/>
</dbReference>
<name>A0AAU9L2Y4_9STRA</name>
<reference evidence="2" key="1">
    <citation type="submission" date="2021-11" db="EMBL/GenBank/DDBJ databases">
        <authorList>
            <person name="Islam A."/>
            <person name="Islam S."/>
            <person name="Flora M.S."/>
            <person name="Rahman M."/>
            <person name="Ziaur R.M."/>
            <person name="Epstein J.H."/>
            <person name="Hassan M."/>
            <person name="Klassen M."/>
            <person name="Woodard K."/>
            <person name="Webb A."/>
            <person name="Webby R.J."/>
            <person name="El Zowalaty M.E."/>
        </authorList>
    </citation>
    <scope>NUCLEOTIDE SEQUENCE</scope>
    <source>
        <strain evidence="2">Pbs3</strain>
    </source>
</reference>
<accession>A0AAU9L2Y4</accession>
<comment type="caution">
    <text evidence="2">The sequence shown here is derived from an EMBL/GenBank/DDBJ whole genome shotgun (WGS) entry which is preliminary data.</text>
</comment>
<evidence type="ECO:0000313" key="3">
    <source>
        <dbReference type="Proteomes" id="UP001160483"/>
    </source>
</evidence>
<dbReference type="EMBL" id="CAKKTJ010000293">
    <property type="protein sequence ID" value="CAH0479115.1"/>
    <property type="molecule type" value="Genomic_DNA"/>
</dbReference>
<feature type="compositionally biased region" description="Basic and acidic residues" evidence="1">
    <location>
        <begin position="59"/>
        <end position="76"/>
    </location>
</feature>
<protein>
    <submittedName>
        <fullName evidence="2">Uncharacterized protein</fullName>
    </submittedName>
</protein>
<sequence>MVDSHEDTLRDNMVVSLLCKLRPASSKTDKTIGKKNGVVSELDGVLMCELVMFDSAEDGGEKEGGESRELKKLNAKKNAELKNDKMAKEKQLAELNNFGF</sequence>
<proteinExistence type="predicted"/>
<dbReference type="AlphaFoldDB" id="A0AAU9L2Y4"/>
<organism evidence="2 3">
    <name type="scientific">Peronospora belbahrii</name>
    <dbReference type="NCBI Taxonomy" id="622444"/>
    <lineage>
        <taxon>Eukaryota</taxon>
        <taxon>Sar</taxon>
        <taxon>Stramenopiles</taxon>
        <taxon>Oomycota</taxon>
        <taxon>Peronosporomycetes</taxon>
        <taxon>Peronosporales</taxon>
        <taxon>Peronosporaceae</taxon>
        <taxon>Peronospora</taxon>
    </lineage>
</organism>
<evidence type="ECO:0000256" key="1">
    <source>
        <dbReference type="SAM" id="MobiDB-lite"/>
    </source>
</evidence>